<evidence type="ECO:0000313" key="6">
    <source>
        <dbReference type="Proteomes" id="UP000475666"/>
    </source>
</evidence>
<keyword evidence="2" id="KW-0238">DNA-binding</keyword>
<evidence type="ECO:0000256" key="3">
    <source>
        <dbReference type="ARBA" id="ARBA00023163"/>
    </source>
</evidence>
<evidence type="ECO:0000256" key="2">
    <source>
        <dbReference type="ARBA" id="ARBA00023125"/>
    </source>
</evidence>
<dbReference type="PROSITE" id="PS00041">
    <property type="entry name" value="HTH_ARAC_FAMILY_1"/>
    <property type="match status" value="1"/>
</dbReference>
<dbReference type="AlphaFoldDB" id="A0A6G3TKH4"/>
<dbReference type="InterPro" id="IPR018060">
    <property type="entry name" value="HTH_AraC"/>
</dbReference>
<dbReference type="InterPro" id="IPR020449">
    <property type="entry name" value="Tscrpt_reg_AraC-type_HTH"/>
</dbReference>
<evidence type="ECO:0000259" key="4">
    <source>
        <dbReference type="PROSITE" id="PS01124"/>
    </source>
</evidence>
<dbReference type="Proteomes" id="UP000475666">
    <property type="component" value="Unassembled WGS sequence"/>
</dbReference>
<sequence>VRAQHAVRLLARGFEVDVVADAVGYRSASAFGAAFRRTTGTTPGRFRAR</sequence>
<proteinExistence type="predicted"/>
<dbReference type="EMBL" id="JAAGMQ010000862">
    <property type="protein sequence ID" value="NEC37217.1"/>
    <property type="molecule type" value="Genomic_DNA"/>
</dbReference>
<dbReference type="InterPro" id="IPR018062">
    <property type="entry name" value="HTH_AraC-typ_CS"/>
</dbReference>
<comment type="caution">
    <text evidence="5">The sequence shown here is derived from an EMBL/GenBank/DDBJ whole genome shotgun (WGS) entry which is preliminary data.</text>
</comment>
<dbReference type="SUPFAM" id="SSF46689">
    <property type="entry name" value="Homeodomain-like"/>
    <property type="match status" value="1"/>
</dbReference>
<dbReference type="PANTHER" id="PTHR11019:SF199">
    <property type="entry name" value="HTH-TYPE TRANSCRIPTIONAL REGULATOR NIMR"/>
    <property type="match status" value="1"/>
</dbReference>
<dbReference type="PROSITE" id="PS01124">
    <property type="entry name" value="HTH_ARAC_FAMILY_2"/>
    <property type="match status" value="1"/>
</dbReference>
<keyword evidence="1" id="KW-0805">Transcription regulation</keyword>
<dbReference type="InterPro" id="IPR009057">
    <property type="entry name" value="Homeodomain-like_sf"/>
</dbReference>
<dbReference type="GO" id="GO:0003700">
    <property type="term" value="F:DNA-binding transcription factor activity"/>
    <property type="evidence" value="ECO:0007669"/>
    <property type="project" value="InterPro"/>
</dbReference>
<dbReference type="PANTHER" id="PTHR11019">
    <property type="entry name" value="HTH-TYPE TRANSCRIPTIONAL REGULATOR NIMR"/>
    <property type="match status" value="1"/>
</dbReference>
<reference evidence="5 6" key="1">
    <citation type="submission" date="2020-01" db="EMBL/GenBank/DDBJ databases">
        <title>Insect and environment-associated Actinomycetes.</title>
        <authorList>
            <person name="Currrie C."/>
            <person name="Chevrette M."/>
            <person name="Carlson C."/>
            <person name="Stubbendieck R."/>
            <person name="Wendt-Pienkowski E."/>
        </authorList>
    </citation>
    <scope>NUCLEOTIDE SEQUENCE [LARGE SCALE GENOMIC DNA]</scope>
    <source>
        <strain evidence="5 6">SID7739</strain>
    </source>
</reference>
<gene>
    <name evidence="5" type="ORF">G3I66_29180</name>
</gene>
<dbReference type="GO" id="GO:0043565">
    <property type="term" value="F:sequence-specific DNA binding"/>
    <property type="evidence" value="ECO:0007669"/>
    <property type="project" value="InterPro"/>
</dbReference>
<dbReference type="Gene3D" id="1.10.10.60">
    <property type="entry name" value="Homeodomain-like"/>
    <property type="match status" value="1"/>
</dbReference>
<keyword evidence="3" id="KW-0804">Transcription</keyword>
<feature type="domain" description="HTH araC/xylS-type" evidence="4">
    <location>
        <begin position="1"/>
        <end position="49"/>
    </location>
</feature>
<name>A0A6G3TKH4_9ACTN</name>
<protein>
    <submittedName>
        <fullName evidence="5">Helix-turn-helix domain-containing protein</fullName>
    </submittedName>
</protein>
<evidence type="ECO:0000256" key="1">
    <source>
        <dbReference type="ARBA" id="ARBA00023015"/>
    </source>
</evidence>
<accession>A0A6G3TKH4</accession>
<dbReference type="Pfam" id="PF12833">
    <property type="entry name" value="HTH_18"/>
    <property type="match status" value="1"/>
</dbReference>
<dbReference type="PRINTS" id="PR00032">
    <property type="entry name" value="HTHARAC"/>
</dbReference>
<organism evidence="5 6">
    <name type="scientific">Streptomyces rubrogriseus</name>
    <dbReference type="NCBI Taxonomy" id="194673"/>
    <lineage>
        <taxon>Bacteria</taxon>
        <taxon>Bacillati</taxon>
        <taxon>Actinomycetota</taxon>
        <taxon>Actinomycetes</taxon>
        <taxon>Kitasatosporales</taxon>
        <taxon>Streptomycetaceae</taxon>
        <taxon>Streptomyces</taxon>
        <taxon>Streptomyces violaceoruber group</taxon>
    </lineage>
</organism>
<dbReference type="RefSeq" id="WP_164278257.1">
    <property type="nucleotide sequence ID" value="NZ_JAAGMQ010000862.1"/>
</dbReference>
<evidence type="ECO:0000313" key="5">
    <source>
        <dbReference type="EMBL" id="NEC37217.1"/>
    </source>
</evidence>
<feature type="non-terminal residue" evidence="5">
    <location>
        <position position="1"/>
    </location>
</feature>